<dbReference type="STRING" id="438753.AZC_4683"/>
<reference evidence="2 3" key="5">
    <citation type="journal article" date="2010" name="Appl. Environ. Microbiol.">
        <title>phrR-like gene praR of Azorhizobium caulinodans ORS571 is essential for symbiosis with Sesbania rostrata and is involved in expression of reb genes.</title>
        <authorList>
            <person name="Akiba N."/>
            <person name="Aono T."/>
            <person name="Toyazaki H."/>
            <person name="Sato S."/>
            <person name="Oyaizu H."/>
        </authorList>
    </citation>
    <scope>NUCLEOTIDE SEQUENCE [LARGE SCALE GENOMIC DNA]</scope>
    <source>
        <strain evidence="3">ATCC 43989 / DSM 5975 / JCM 20966 / LMG 6465 / NBRC 14845 / NCIMB 13405 / ORS 571</strain>
    </source>
</reference>
<dbReference type="Proteomes" id="UP000000270">
    <property type="component" value="Chromosome"/>
</dbReference>
<gene>
    <name evidence="2" type="ordered locus">AZC_4683</name>
</gene>
<dbReference type="EMBL" id="AP009384">
    <property type="protein sequence ID" value="BAF90681.1"/>
    <property type="molecule type" value="Genomic_DNA"/>
</dbReference>
<reference evidence="3" key="2">
    <citation type="submission" date="2007-04" db="EMBL/GenBank/DDBJ databases">
        <title>Complete genome sequence of the nitrogen-fixing bacterium Azorhizobium caulinodans ORS571.</title>
        <authorList>
            <person name="Lee K.B."/>
            <person name="Backer P.D."/>
            <person name="Aono T."/>
            <person name="Liu C.T."/>
            <person name="Suzuki S."/>
            <person name="Suzuki T."/>
            <person name="Kaneko T."/>
            <person name="Yamada M."/>
            <person name="Tabata S."/>
            <person name="Kupfer D.M."/>
            <person name="Najar F.Z."/>
            <person name="Wiley G.B."/>
            <person name="Roe B."/>
            <person name="Binnewies T."/>
            <person name="Ussery D."/>
            <person name="Vereecke D."/>
            <person name="Gevers D."/>
            <person name="Holsters M."/>
            <person name="Oyaizu H."/>
        </authorList>
    </citation>
    <scope>NUCLEOTIDE SEQUENCE [LARGE SCALE GENOMIC DNA]</scope>
    <source>
        <strain evidence="3">ATCC 43989 / DSM 5975 / JCM 20966 / LMG 6465 / NBRC 14845 / NCIMB 13405 / ORS 571</strain>
    </source>
</reference>
<evidence type="ECO:0000256" key="1">
    <source>
        <dbReference type="SAM" id="MobiDB-lite"/>
    </source>
</evidence>
<reference evidence="2 3" key="6">
    <citation type="journal article" date="2011" name="Appl. Environ. Microbiol.">
        <title>Involvement of the azorhizobial chromosome partition gene (parA) in the onset of bacteroid differentiation during Sesbania rostrata stem nodule development.</title>
        <authorList>
            <person name="Liu CT."/>
            <person name="Lee KB."/>
            <person name="Wang YS."/>
            <person name="Peng MH."/>
            <person name="Lee KT."/>
            <person name="Suzuki S."/>
            <person name="Suzuki T."/>
            <person name="Oyaizu H."/>
        </authorList>
    </citation>
    <scope>NUCLEOTIDE SEQUENCE [LARGE SCALE GENOMIC DNA]</scope>
    <source>
        <strain evidence="3">ATCC 43989 / DSM 5975 / JCM 20966 / LMG 6465 / NBRC 14845 / NCIMB 13405 / ORS 571</strain>
    </source>
</reference>
<evidence type="ECO:0000313" key="3">
    <source>
        <dbReference type="Proteomes" id="UP000000270"/>
    </source>
</evidence>
<dbReference type="HOGENOM" id="CLU_103773_3_0_5"/>
<protein>
    <recommendedName>
        <fullName evidence="4">GlcG protein</fullName>
    </recommendedName>
</protein>
<proteinExistence type="predicted"/>
<dbReference type="InterPro" id="IPR005624">
    <property type="entry name" value="PduO/GlcC-like"/>
</dbReference>
<feature type="region of interest" description="Disordered" evidence="1">
    <location>
        <begin position="1"/>
        <end position="20"/>
    </location>
</feature>
<dbReference type="PANTHER" id="PTHR34309">
    <property type="entry name" value="SLR1406 PROTEIN"/>
    <property type="match status" value="1"/>
</dbReference>
<keyword evidence="3" id="KW-1185">Reference proteome</keyword>
<accession>A8I1Z9</accession>
<dbReference type="Pfam" id="PF03928">
    <property type="entry name" value="HbpS-like"/>
    <property type="match status" value="1"/>
</dbReference>
<dbReference type="InterPro" id="IPR038084">
    <property type="entry name" value="PduO/GlcC-like_sf"/>
</dbReference>
<evidence type="ECO:0008006" key="4">
    <source>
        <dbReference type="Google" id="ProtNLM"/>
    </source>
</evidence>
<dbReference type="eggNOG" id="COG3193">
    <property type="taxonomic scope" value="Bacteria"/>
</dbReference>
<dbReference type="KEGG" id="azc:AZC_4683"/>
<reference evidence="2 3" key="4">
    <citation type="journal article" date="2009" name="Appl. Environ. Microbiol.">
        <title>Comparative genome-wide transcriptional profiling of Azorhizobium caulinodans ORS571 grown under free-living and symbiotic conditions.</title>
        <authorList>
            <person name="Tsukada S."/>
            <person name="Aono T."/>
            <person name="Akiba N."/>
            <person name="Lee KB."/>
            <person name="Liu CT."/>
            <person name="Toyazaki H."/>
            <person name="Oyaizu H."/>
        </authorList>
    </citation>
    <scope>NUCLEOTIDE SEQUENCE [LARGE SCALE GENOMIC DNA]</scope>
    <source>
        <strain evidence="3">ATCC 43989 / DSM 5975 / JCM 20966 / LMG 6465 / NBRC 14845 / NCIMB 13405 / ORS 571</strain>
    </source>
</reference>
<evidence type="ECO:0000313" key="2">
    <source>
        <dbReference type="EMBL" id="BAF90681.1"/>
    </source>
</evidence>
<name>A8I1Z9_AZOC5</name>
<reference evidence="2 3" key="3">
    <citation type="journal article" date="2008" name="BMC Genomics">
        <title>The genome of the versatile nitrogen fixer Azorhizobium caulinodans ORS571.</title>
        <authorList>
            <person name="Lee KB."/>
            <person name="Backer P.D."/>
            <person name="Aono T."/>
            <person name="Liu CT."/>
            <person name="Suzuki S."/>
            <person name="Suzuki T."/>
            <person name="Kaneko T."/>
            <person name="Yamada M."/>
            <person name="Tabata S."/>
            <person name="Kupfer D.M."/>
            <person name="Najar F.Z."/>
            <person name="Wiley G.B."/>
            <person name="Roe B."/>
            <person name="Binnewies T.T."/>
            <person name="Ussery D.W."/>
            <person name="D'Haeze W."/>
            <person name="Herder J.D."/>
            <person name="Gevers D."/>
            <person name="Vereecke D."/>
            <person name="Holsters M."/>
            <person name="Oyaizu H."/>
        </authorList>
    </citation>
    <scope>NUCLEOTIDE SEQUENCE [LARGE SCALE GENOMIC DNA]</scope>
    <source>
        <strain evidence="3">ATCC 43989 / DSM 5975 / JCM 20966 / LMG 6465 / NBRC 14845 / NCIMB 13405 / ORS 571</strain>
    </source>
</reference>
<dbReference type="AlphaFoldDB" id="A8I1Z9"/>
<dbReference type="Gene3D" id="3.30.450.150">
    <property type="entry name" value="Haem-degrading domain"/>
    <property type="match status" value="1"/>
</dbReference>
<dbReference type="PANTHER" id="PTHR34309:SF10">
    <property type="entry name" value="SLR1406 PROTEIN"/>
    <property type="match status" value="1"/>
</dbReference>
<organism evidence="2 3">
    <name type="scientific">Azorhizobium caulinodans (strain ATCC 43989 / DSM 5975 / JCM 20966 / LMG 6465 / NBRC 14845 / NCIMB 13405 / ORS 571)</name>
    <dbReference type="NCBI Taxonomy" id="438753"/>
    <lineage>
        <taxon>Bacteria</taxon>
        <taxon>Pseudomonadati</taxon>
        <taxon>Pseudomonadota</taxon>
        <taxon>Alphaproteobacteria</taxon>
        <taxon>Hyphomicrobiales</taxon>
        <taxon>Xanthobacteraceae</taxon>
        <taxon>Azorhizobium</taxon>
    </lineage>
</organism>
<dbReference type="SUPFAM" id="SSF143744">
    <property type="entry name" value="GlcG-like"/>
    <property type="match status" value="1"/>
</dbReference>
<sequence>MRGDGLHGDQGAGSRFARKTSGGKMSELTLAKAQIVLSAALEKAGALSLSPLAIAVLDARGALKAYGAQDGTSLKRGEIALGKAKGALALGVGSRSLFRRAKDQPFFIAAATSAVGGDLVPVPGGVLIRDAAGAIIGVVGVSGDTSDNDEACAVAGIAAAGFTADPGQD</sequence>
<dbReference type="InterPro" id="IPR052517">
    <property type="entry name" value="GlcG_carb_metab_protein"/>
</dbReference>
<reference evidence="2 3" key="1">
    <citation type="journal article" date="2007" name="Appl. Environ. Microbiol.">
        <title>Rhizobial factors required for stem nodule maturation and maintenance in Sesbania rostrata-Azorhizobium caulinodans ORS571 symbiosis.</title>
        <authorList>
            <person name="Suzuki S."/>
            <person name="Aono T."/>
            <person name="Lee KB."/>
            <person name="Suzuki T."/>
            <person name="Liu CT."/>
            <person name="Miwa H."/>
            <person name="Wakao S."/>
            <person name="Iki T."/>
            <person name="Oyaizu H."/>
        </authorList>
    </citation>
    <scope>NUCLEOTIDE SEQUENCE [LARGE SCALE GENOMIC DNA]</scope>
    <source>
        <strain evidence="3">ATCC 43989 / DSM 5975 / JCM 20966 / LMG 6465 / NBRC 14845 / NCIMB 13405 / ORS 571</strain>
    </source>
</reference>